<dbReference type="EMBL" id="PGGN01000001">
    <property type="protein sequence ID" value="PSH60495.1"/>
    <property type="molecule type" value="Genomic_DNA"/>
</dbReference>
<gene>
    <name evidence="1" type="ORF">CU100_07435</name>
</gene>
<dbReference type="OrthoDB" id="7997566at2"/>
<evidence type="ECO:0000313" key="1">
    <source>
        <dbReference type="EMBL" id="PSH60495.1"/>
    </source>
</evidence>
<organism evidence="1 2">
    <name type="scientific">Phyllobacterium endophyticum</name>
    <dbReference type="NCBI Taxonomy" id="1149773"/>
    <lineage>
        <taxon>Bacteria</taxon>
        <taxon>Pseudomonadati</taxon>
        <taxon>Pseudomonadota</taxon>
        <taxon>Alphaproteobacteria</taxon>
        <taxon>Hyphomicrobiales</taxon>
        <taxon>Phyllobacteriaceae</taxon>
        <taxon>Phyllobacterium</taxon>
    </lineage>
</organism>
<reference evidence="2" key="1">
    <citation type="submission" date="2017-11" db="EMBL/GenBank/DDBJ databases">
        <authorList>
            <person name="Kuznetsova I."/>
            <person name="Sazanova A."/>
            <person name="Chirak E."/>
            <person name="Safronova V."/>
            <person name="Willems A."/>
        </authorList>
    </citation>
    <scope>NUCLEOTIDE SEQUENCE [LARGE SCALE GENOMIC DNA]</scope>
    <source>
        <strain evidence="2">PEPV15</strain>
    </source>
</reference>
<dbReference type="Proteomes" id="UP000241158">
    <property type="component" value="Unassembled WGS sequence"/>
</dbReference>
<dbReference type="PANTHER" id="PTHR11884">
    <property type="entry name" value="SELECTIN LIGAND RELATED"/>
    <property type="match status" value="1"/>
</dbReference>
<proteinExistence type="predicted"/>
<comment type="caution">
    <text evidence="1">The sequence shown here is derived from an EMBL/GenBank/DDBJ whole genome shotgun (WGS) entry which is preliminary data.</text>
</comment>
<dbReference type="AlphaFoldDB" id="A0A2P7B1Z3"/>
<dbReference type="InterPro" id="IPR039728">
    <property type="entry name" value="GLG1"/>
</dbReference>
<dbReference type="PANTHER" id="PTHR11884:SF1">
    <property type="entry name" value="GOLGI APPARATUS PROTEIN 1"/>
    <property type="match status" value="1"/>
</dbReference>
<keyword evidence="2" id="KW-1185">Reference proteome</keyword>
<evidence type="ECO:0000313" key="2">
    <source>
        <dbReference type="Proteomes" id="UP000241158"/>
    </source>
</evidence>
<sequence>MAREINNHRGGHVGLLVKAMCMAGFLAGTAAAQQPTAAQQSAIKSACRSDFMAQCSGVTPGGQAALSCLQQHNSSLSAACQAAIGALGPAKSAPAASATSPATAPATAPAAAAAPAVPAFTPREEIAIVRQSCGPDFRRLCSSVALGGGRAIACLRNNLASLSPTCQKVLSAGR</sequence>
<protein>
    <submittedName>
        <fullName evidence="1">Uncharacterized protein</fullName>
    </submittedName>
</protein>
<name>A0A2P7B1Z3_9HYPH</name>
<accession>A0A2P7B1Z3</accession>